<proteinExistence type="predicted"/>
<organism evidence="1 2">
    <name type="scientific">Bacillus cereus (strain VD014)</name>
    <dbReference type="NCBI Taxonomy" id="1053223"/>
    <lineage>
        <taxon>Bacteria</taxon>
        <taxon>Bacillati</taxon>
        <taxon>Bacillota</taxon>
        <taxon>Bacilli</taxon>
        <taxon>Bacillales</taxon>
        <taxon>Bacillaceae</taxon>
        <taxon>Bacillus</taxon>
        <taxon>Bacillus cereus group</taxon>
    </lineage>
</organism>
<comment type="caution">
    <text evidence="1">The sequence shown here is derived from an EMBL/GenBank/DDBJ whole genome shotgun (WGS) entry which is preliminary data.</text>
</comment>
<protein>
    <submittedName>
        <fullName evidence="1">Uncharacterized protein</fullName>
    </submittedName>
</protein>
<accession>A0A9W5K4Y2</accession>
<dbReference type="AlphaFoldDB" id="A0A9W5K4Y2"/>
<reference evidence="1" key="1">
    <citation type="submission" date="2012-04" db="EMBL/GenBank/DDBJ databases">
        <title>The Genome Sequence of Bacillus cereus VD014.</title>
        <authorList>
            <consortium name="The Broad Institute Genome Sequencing Platform"/>
            <consortium name="The Broad Institute Genome Sequencing Center for Infectious Disease"/>
            <person name="Feldgarden M."/>
            <person name="Van der Auwera G.A."/>
            <person name="Mahillon J."/>
            <person name="Duprez V."/>
            <person name="Timmery S."/>
            <person name="Mattelet C."/>
            <person name="Dierick K."/>
            <person name="Sun M."/>
            <person name="Yu Z."/>
            <person name="Zhu L."/>
            <person name="Hu X."/>
            <person name="Shank E.B."/>
            <person name="Swiecicka I."/>
            <person name="Hansen B.M."/>
            <person name="Andrup L."/>
            <person name="Young S.K."/>
            <person name="Zeng Q."/>
            <person name="Gargeya S."/>
            <person name="Fitzgerald M."/>
            <person name="Haas B."/>
            <person name="Abouelleil A."/>
            <person name="Alvarado L."/>
            <person name="Arachchi H.M."/>
            <person name="Berlin A."/>
            <person name="Chapman S.B."/>
            <person name="Goldberg J."/>
            <person name="Griggs A."/>
            <person name="Gujja S."/>
            <person name="Hansen M."/>
            <person name="Howarth C."/>
            <person name="Imamovic A."/>
            <person name="Larimer J."/>
            <person name="McCowen C."/>
            <person name="Montmayeur A."/>
            <person name="Murphy C."/>
            <person name="Neiman D."/>
            <person name="Pearson M."/>
            <person name="Priest M."/>
            <person name="Roberts A."/>
            <person name="Saif S."/>
            <person name="Shea T."/>
            <person name="Sisk P."/>
            <person name="Sykes S."/>
            <person name="Wortman J."/>
            <person name="Nusbaum C."/>
            <person name="Birren B."/>
        </authorList>
    </citation>
    <scope>NUCLEOTIDE SEQUENCE</scope>
    <source>
        <strain evidence="1">VD014</strain>
    </source>
</reference>
<evidence type="ECO:0000313" key="2">
    <source>
        <dbReference type="Proteomes" id="UP000006607"/>
    </source>
</evidence>
<dbReference type="EMBL" id="AHER01000039">
    <property type="protein sequence ID" value="EJR18258.1"/>
    <property type="molecule type" value="Genomic_DNA"/>
</dbReference>
<evidence type="ECO:0000313" key="1">
    <source>
        <dbReference type="EMBL" id="EJR18258.1"/>
    </source>
</evidence>
<dbReference type="RefSeq" id="WP_000111577.1">
    <property type="nucleotide sequence ID" value="NZ_JH792025.1"/>
</dbReference>
<dbReference type="Proteomes" id="UP000006607">
    <property type="component" value="Unassembled WGS sequence"/>
</dbReference>
<gene>
    <name evidence="1" type="ORF">IIA_04211</name>
</gene>
<sequence length="243" mass="27939">MSVKDNRIFSWMDTVRYIEQTKTLNDVQKGSLIIMSTFLEFDGQGRLITPDGEYLTANKLVKILGKSRKTVNRILDNCEYAGLLFTEAIGKDRNITFTPSVFGCGHLEIQPESSYVKVFKIKVRKLVKELSLKDLGFLADLLPHFHKDSYILCENPTWNGFEGMRAYTESGLQKLFGLDKRTLNGKIKKLRACGFLMITLGRSEVYYVSPEFVSRKNKKETLEYIQKVATEYSDNFKDENLLK</sequence>
<name>A0A9W5K4Y2_BACC8</name>